<dbReference type="EMBL" id="CP038033">
    <property type="protein sequence ID" value="QBQ55963.1"/>
    <property type="molecule type" value="Genomic_DNA"/>
</dbReference>
<keyword evidence="1" id="KW-0812">Transmembrane</keyword>
<proteinExistence type="predicted"/>
<protein>
    <recommendedName>
        <fullName evidence="4">DUF4015 domain-containing protein</fullName>
    </recommendedName>
</protein>
<dbReference type="KEGG" id="nwr:E3U44_16675"/>
<evidence type="ECO:0000313" key="3">
    <source>
        <dbReference type="Proteomes" id="UP000294325"/>
    </source>
</evidence>
<accession>A0A4P7C0A2</accession>
<keyword evidence="1" id="KW-1133">Transmembrane helix</keyword>
<feature type="transmembrane region" description="Helical" evidence="1">
    <location>
        <begin position="12"/>
        <end position="30"/>
    </location>
</feature>
<sequence>MSKRFLVQYKAIRMVFLVLIVALVFTVMFTENKFVAKRKLYVSFARSDSIQAYIIKKGFSFLPVIYQKNIDPDNDGIFDRHRFVEYATDNFVNYDGLIALDWEGKAYQDLIDIFTPMELNNTAKSYIDPLVLLKNINLRKIETGYYGLPSKYSTRNNTDHKEKNHLDELYSFVDVLYPSLYLNKNSIFPGESIGFVKQHLLNALKTGCSKKKIYAFITHRWHPNSKYSPNALIPISIFEKYITTIKNTNHKGCFLDGIVWWGADEIWYDKKKSVRDSINKYGSIQKFIQQEIEKYANVIWKQLNE</sequence>
<dbReference type="Proteomes" id="UP000294325">
    <property type="component" value="Chromosome"/>
</dbReference>
<dbReference type="OrthoDB" id="795496at2"/>
<keyword evidence="1" id="KW-0472">Membrane</keyword>
<name>A0A4P7C0A2_9GAMM</name>
<dbReference type="InterPro" id="IPR013785">
    <property type="entry name" value="Aldolase_TIM"/>
</dbReference>
<reference evidence="2 3" key="1">
    <citation type="submission" date="2019-03" db="EMBL/GenBank/DDBJ databases">
        <title>The genome sequence of Nitrosococcus wardiae strain D1FHST reveals the archetypal metabolic capacity of ammonia-oxidizing Gammaproteobacteria.</title>
        <authorList>
            <person name="Wang L."/>
            <person name="Lim C.K."/>
            <person name="Hanson T.E."/>
            <person name="Dang H."/>
            <person name="Klotz M.G."/>
        </authorList>
    </citation>
    <scope>NUCLEOTIDE SEQUENCE [LARGE SCALE GENOMIC DNA]</scope>
    <source>
        <strain evidence="2 3">D1FHS</strain>
    </source>
</reference>
<dbReference type="Gene3D" id="3.20.20.70">
    <property type="entry name" value="Aldolase class I"/>
    <property type="match status" value="1"/>
</dbReference>
<organism evidence="2 3">
    <name type="scientific">Nitrosococcus wardiae</name>
    <dbReference type="NCBI Taxonomy" id="1814290"/>
    <lineage>
        <taxon>Bacteria</taxon>
        <taxon>Pseudomonadati</taxon>
        <taxon>Pseudomonadota</taxon>
        <taxon>Gammaproteobacteria</taxon>
        <taxon>Chromatiales</taxon>
        <taxon>Chromatiaceae</taxon>
        <taxon>Nitrosococcus</taxon>
    </lineage>
</organism>
<evidence type="ECO:0000256" key="1">
    <source>
        <dbReference type="SAM" id="Phobius"/>
    </source>
</evidence>
<evidence type="ECO:0000313" key="2">
    <source>
        <dbReference type="EMBL" id="QBQ55963.1"/>
    </source>
</evidence>
<dbReference type="AlphaFoldDB" id="A0A4P7C0A2"/>
<evidence type="ECO:0008006" key="4">
    <source>
        <dbReference type="Google" id="ProtNLM"/>
    </source>
</evidence>
<gene>
    <name evidence="2" type="ORF">E3U44_16675</name>
</gene>
<keyword evidence="3" id="KW-1185">Reference proteome</keyword>